<evidence type="ECO:0000256" key="14">
    <source>
        <dbReference type="ARBA" id="ARBA00023303"/>
    </source>
</evidence>
<dbReference type="SMART" id="SM00918">
    <property type="entry name" value="Lig_chan-Glu_bd"/>
    <property type="match status" value="1"/>
</dbReference>
<dbReference type="FunFam" id="1.10.287.70:FF:000143">
    <property type="entry name" value="Probable glutamate receptor"/>
    <property type="match status" value="1"/>
</dbReference>
<feature type="binding site" evidence="16">
    <location>
        <position position="528"/>
    </location>
    <ligand>
        <name>L-glutamate</name>
        <dbReference type="ChEBI" id="CHEBI:29985"/>
    </ligand>
</feature>
<evidence type="ECO:0000256" key="7">
    <source>
        <dbReference type="ARBA" id="ARBA00023018"/>
    </source>
</evidence>
<feature type="binding site" evidence="16">
    <location>
        <position position="749"/>
    </location>
    <ligand>
        <name>L-glutamate</name>
        <dbReference type="ChEBI" id="CHEBI:29985"/>
    </ligand>
</feature>
<feature type="disulfide bond" evidence="18">
    <location>
        <begin position="761"/>
        <end position="816"/>
    </location>
</feature>
<evidence type="ECO:0000256" key="13">
    <source>
        <dbReference type="ARBA" id="ARBA00023286"/>
    </source>
</evidence>
<dbReference type="GO" id="GO:0015276">
    <property type="term" value="F:ligand-gated monoatomic ion channel activity"/>
    <property type="evidence" value="ECO:0007669"/>
    <property type="project" value="InterPro"/>
</dbReference>
<feature type="domain" description="Ionotropic glutamate receptor L-glutamate and glycine-binding" evidence="22">
    <location>
        <begin position="456"/>
        <end position="517"/>
    </location>
</feature>
<dbReference type="InterPro" id="IPR028082">
    <property type="entry name" value="Peripla_BP_I"/>
</dbReference>
<evidence type="ECO:0000259" key="21">
    <source>
        <dbReference type="SMART" id="SM00079"/>
    </source>
</evidence>
<keyword evidence="2" id="KW-0813">Transport</keyword>
<evidence type="ECO:0000256" key="9">
    <source>
        <dbReference type="ARBA" id="ARBA00023136"/>
    </source>
</evidence>
<feature type="domain" description="Ionotropic glutamate receptor C-terminal" evidence="21">
    <location>
        <begin position="434"/>
        <end position="812"/>
    </location>
</feature>
<dbReference type="PRINTS" id="PR00177">
    <property type="entry name" value="NMDARECEPTOR"/>
</dbReference>
<keyword evidence="13" id="KW-1071">Ligand-gated ion channel</keyword>
<protein>
    <submittedName>
        <fullName evidence="23">Glutamate receptor ionotropic, kainate 2</fullName>
    </submittedName>
</protein>
<feature type="site" description="Interaction with the cone snail toxin Con-ikot-ikot" evidence="17">
    <location>
        <position position="502"/>
    </location>
</feature>
<evidence type="ECO:0000256" key="16">
    <source>
        <dbReference type="PIRSR" id="PIRSR601508-1"/>
    </source>
</evidence>
<evidence type="ECO:0000313" key="24">
    <source>
        <dbReference type="Proteomes" id="UP000192578"/>
    </source>
</evidence>
<evidence type="ECO:0000256" key="6">
    <source>
        <dbReference type="ARBA" id="ARBA00022989"/>
    </source>
</evidence>
<keyword evidence="18" id="KW-1015">Disulfide bond</keyword>
<dbReference type="SMART" id="SM00079">
    <property type="entry name" value="PBPe"/>
    <property type="match status" value="1"/>
</dbReference>
<dbReference type="Pfam" id="PF00060">
    <property type="entry name" value="Lig_chan"/>
    <property type="match status" value="1"/>
</dbReference>
<keyword evidence="7" id="KW-0770">Synapse</keyword>
<keyword evidence="8" id="KW-0406">Ion transport</keyword>
<dbReference type="InterPro" id="IPR019594">
    <property type="entry name" value="Glu/Gly-bd"/>
</dbReference>
<keyword evidence="24" id="KW-1185">Reference proteome</keyword>
<evidence type="ECO:0000259" key="22">
    <source>
        <dbReference type="SMART" id="SM00918"/>
    </source>
</evidence>
<dbReference type="PANTHER" id="PTHR18966">
    <property type="entry name" value="IONOTROPIC GLUTAMATE RECEPTOR"/>
    <property type="match status" value="1"/>
</dbReference>
<dbReference type="Pfam" id="PF01094">
    <property type="entry name" value="ANF_receptor"/>
    <property type="match status" value="1"/>
</dbReference>
<evidence type="ECO:0000256" key="20">
    <source>
        <dbReference type="SAM" id="SignalP"/>
    </source>
</evidence>
<dbReference type="Proteomes" id="UP000192578">
    <property type="component" value="Unassembled WGS sequence"/>
</dbReference>
<reference evidence="24" key="1">
    <citation type="submission" date="2017-01" db="EMBL/GenBank/DDBJ databases">
        <title>Comparative genomics of anhydrobiosis in the tardigrade Hypsibius dujardini.</title>
        <authorList>
            <person name="Yoshida Y."/>
            <person name="Koutsovoulos G."/>
            <person name="Laetsch D."/>
            <person name="Stevens L."/>
            <person name="Kumar S."/>
            <person name="Horikawa D."/>
            <person name="Ishino K."/>
            <person name="Komine S."/>
            <person name="Tomita M."/>
            <person name="Blaxter M."/>
            <person name="Arakawa K."/>
        </authorList>
    </citation>
    <scope>NUCLEOTIDE SEQUENCE [LARGE SCALE GENOMIC DNA]</scope>
    <source>
        <strain evidence="24">Z151</strain>
    </source>
</reference>
<feature type="signal peptide" evidence="20">
    <location>
        <begin position="1"/>
        <end position="15"/>
    </location>
</feature>
<keyword evidence="3" id="KW-1003">Cell membrane</keyword>
<dbReference type="InterPro" id="IPR001508">
    <property type="entry name" value="Iono_Glu_rcpt_met"/>
</dbReference>
<feature type="binding site" evidence="16">
    <location>
        <position position="700"/>
    </location>
    <ligand>
        <name>L-glutamate</name>
        <dbReference type="ChEBI" id="CHEBI:29985"/>
    </ligand>
</feature>
<dbReference type="InterPro" id="IPR015683">
    <property type="entry name" value="Ionotropic_Glu_rcpt"/>
</dbReference>
<gene>
    <name evidence="23" type="ORF">BV898_10015</name>
</gene>
<evidence type="ECO:0000256" key="15">
    <source>
        <dbReference type="ARBA" id="ARBA00034104"/>
    </source>
</evidence>
<evidence type="ECO:0000256" key="18">
    <source>
        <dbReference type="PIRSR" id="PIRSR601508-3"/>
    </source>
</evidence>
<keyword evidence="11" id="KW-0325">Glycoprotein</keyword>
<keyword evidence="9 19" id="KW-0472">Membrane</keyword>
<dbReference type="SUPFAM" id="SSF53822">
    <property type="entry name" value="Periplasmic binding protein-like I"/>
    <property type="match status" value="1"/>
</dbReference>
<feature type="binding site" evidence="16">
    <location>
        <position position="526"/>
    </location>
    <ligand>
        <name>L-glutamate</name>
        <dbReference type="ChEBI" id="CHEBI:29985"/>
    </ligand>
</feature>
<keyword evidence="10 23" id="KW-0675">Receptor</keyword>
<proteinExistence type="inferred from homology"/>
<keyword evidence="12" id="KW-0628">Postsynaptic cell membrane</keyword>
<evidence type="ECO:0000256" key="12">
    <source>
        <dbReference type="ARBA" id="ARBA00023257"/>
    </source>
</evidence>
<evidence type="ECO:0000256" key="17">
    <source>
        <dbReference type="PIRSR" id="PIRSR601508-2"/>
    </source>
</evidence>
<feature type="binding site" evidence="16">
    <location>
        <position position="701"/>
    </location>
    <ligand>
        <name>L-glutamate</name>
        <dbReference type="ChEBI" id="CHEBI:29985"/>
    </ligand>
</feature>
<comment type="similarity">
    <text evidence="1">Belongs to the glutamate-gated ion channel (TC 1.A.10.1) family.</text>
</comment>
<keyword evidence="5 20" id="KW-0732">Signal</keyword>
<evidence type="ECO:0000256" key="4">
    <source>
        <dbReference type="ARBA" id="ARBA00022692"/>
    </source>
</evidence>
<comment type="caution">
    <text evidence="23">The sequence shown here is derived from an EMBL/GenBank/DDBJ whole genome shotgun (WGS) entry which is preliminary data.</text>
</comment>
<evidence type="ECO:0000256" key="10">
    <source>
        <dbReference type="ARBA" id="ARBA00023170"/>
    </source>
</evidence>
<sequence length="936" mass="104738">MFVVFVNFFIVLTFAGRQLAAQQTNSQRYSGSEYFLRAYEAQTVKIGITLDKKKESRFLEKALEFTVQQINGQNQGVHFKPYFIYIDTEDVLEASRTVCKSIADGVTIQFLPEDTAVATDFQTACDRLDLPCMDISLRDSSFPASTIFSIEPDVHIVGSAVVDVMRHFGYNRSAAILDGSAGITQLDPVIVQGRSHNISVTIFYRNEESTYRTLLFHLRSLGFRTFVVAIDQTNIGLFVQNVAELNMHDNLYTYIFSDMDIWLSDLNQISHIGINLLAFSPLDVTNHVNPMKMSQMVNYAAARGVTIDSAAHNAEIVPVQAAVLHDSLHLIAKALESFRPLPREFYSPVSCSAASRWPFGSSIMNYLNTVGLDGLTGTITMQPSGRYQHTLRLLKLERNGLSDIGVWNSKTGLNIADRNPAKPFKTTAGTEDDPLRVVSILQAPFLMLKDESKAPPYGEITEKDVHGFLISLLNRVSRLIASEGKGFKYKLYLVPDREFGLRDKTGNWSGMVKEILEDRADLAVGPFTLTAQRESVISFTKPFMTAGIGILYQAPRGSAPNLFALMRSLSVNLWFASLVATAAIGVSLWIIGRFSPLEWSNEHFCTGFATTWAVNVFNLRNSLWFAMCSLMMQGCDINPRAVSTRLLGGVWWFYTMFLSAHFIAKLASVLTVEKMSVPFSSVDELVKHQEIRYGMLNHGSTFEFFQDSKIPIYKEMFEKMNASFPSVFVDSYDEGVKRVASEKYAFLMESTEIEYRVQRNCDVTQIGGTLNTIQYGIGTPKNSPWTEQISMAILYLIENSTIAELREQWWKRGSVCVKDEKSTGPSAINSTLVGGAFLILAGGLVIAMIMVVVEFVWNALHNAKIDKASLWTELVLELRHALRFTASSTRPVLQKQCRTCGVETHSLAAAQMHEHKDYTPMLFLDAATRHSHTGKH</sequence>
<evidence type="ECO:0000256" key="5">
    <source>
        <dbReference type="ARBA" id="ARBA00022729"/>
    </source>
</evidence>
<accession>A0A1W0WL35</accession>
<dbReference type="FunFam" id="3.40.190.10:FF:000024">
    <property type="entry name" value="Glutamate receptor, ionotropic, delta 1"/>
    <property type="match status" value="1"/>
</dbReference>
<feature type="chain" id="PRO_5013365986" evidence="20">
    <location>
        <begin position="16"/>
        <end position="936"/>
    </location>
</feature>
<dbReference type="FunFam" id="3.40.190.10:FF:000060">
    <property type="entry name" value="Glutamate receptor ionotropic, kainate 1"/>
    <property type="match status" value="1"/>
</dbReference>
<evidence type="ECO:0000256" key="2">
    <source>
        <dbReference type="ARBA" id="ARBA00022448"/>
    </source>
</evidence>
<name>A0A1W0WL35_HYPEX</name>
<dbReference type="Gene3D" id="3.40.190.10">
    <property type="entry name" value="Periplasmic binding protein-like II"/>
    <property type="match status" value="2"/>
</dbReference>
<evidence type="ECO:0000256" key="8">
    <source>
        <dbReference type="ARBA" id="ARBA00023065"/>
    </source>
</evidence>
<feature type="transmembrane region" description="Helical" evidence="19">
    <location>
        <begin position="573"/>
        <end position="592"/>
    </location>
</feature>
<evidence type="ECO:0000313" key="23">
    <source>
        <dbReference type="EMBL" id="OQV15920.1"/>
    </source>
</evidence>
<dbReference type="Gene3D" id="3.40.50.2300">
    <property type="match status" value="2"/>
</dbReference>
<dbReference type="GO" id="GO:0045211">
    <property type="term" value="C:postsynaptic membrane"/>
    <property type="evidence" value="ECO:0007669"/>
    <property type="project" value="UniProtKB-SubCell"/>
</dbReference>
<feature type="transmembrane region" description="Helical" evidence="19">
    <location>
        <begin position="832"/>
        <end position="857"/>
    </location>
</feature>
<keyword evidence="14" id="KW-0407">Ion channel</keyword>
<feature type="transmembrane region" description="Helical" evidence="19">
    <location>
        <begin position="644"/>
        <end position="664"/>
    </location>
</feature>
<dbReference type="Pfam" id="PF10613">
    <property type="entry name" value="Lig_chan-Glu_bd"/>
    <property type="match status" value="1"/>
</dbReference>
<evidence type="ECO:0000256" key="19">
    <source>
        <dbReference type="SAM" id="Phobius"/>
    </source>
</evidence>
<keyword evidence="4 19" id="KW-0812">Transmembrane</keyword>
<dbReference type="EMBL" id="MTYJ01000081">
    <property type="protein sequence ID" value="OQV15920.1"/>
    <property type="molecule type" value="Genomic_DNA"/>
</dbReference>
<feature type="binding site" evidence="16">
    <location>
        <position position="533"/>
    </location>
    <ligand>
        <name>L-glutamate</name>
        <dbReference type="ChEBI" id="CHEBI:29985"/>
    </ligand>
</feature>
<organism evidence="23 24">
    <name type="scientific">Hypsibius exemplaris</name>
    <name type="common">Freshwater tardigrade</name>
    <dbReference type="NCBI Taxonomy" id="2072580"/>
    <lineage>
        <taxon>Eukaryota</taxon>
        <taxon>Metazoa</taxon>
        <taxon>Ecdysozoa</taxon>
        <taxon>Tardigrada</taxon>
        <taxon>Eutardigrada</taxon>
        <taxon>Parachela</taxon>
        <taxon>Hypsibioidea</taxon>
        <taxon>Hypsibiidae</taxon>
        <taxon>Hypsibius</taxon>
    </lineage>
</organism>
<evidence type="ECO:0000256" key="1">
    <source>
        <dbReference type="ARBA" id="ARBA00008685"/>
    </source>
</evidence>
<keyword evidence="6 19" id="KW-1133">Transmembrane helix</keyword>
<dbReference type="InterPro" id="IPR001320">
    <property type="entry name" value="Iontro_rcpt_C"/>
</dbReference>
<dbReference type="GO" id="GO:0038023">
    <property type="term" value="F:signaling receptor activity"/>
    <property type="evidence" value="ECO:0007669"/>
    <property type="project" value="InterPro"/>
</dbReference>
<dbReference type="SUPFAM" id="SSF53850">
    <property type="entry name" value="Periplasmic binding protein-like II"/>
    <property type="match status" value="1"/>
</dbReference>
<dbReference type="AlphaFoldDB" id="A0A1W0WL35"/>
<dbReference type="OrthoDB" id="5984008at2759"/>
<evidence type="ECO:0000256" key="11">
    <source>
        <dbReference type="ARBA" id="ARBA00023180"/>
    </source>
</evidence>
<comment type="subcellular location">
    <subcellularLocation>
        <location evidence="15">Postsynaptic cell membrane</location>
        <topology evidence="15">Multi-pass membrane protein</topology>
    </subcellularLocation>
</comment>
<evidence type="ECO:0000256" key="3">
    <source>
        <dbReference type="ARBA" id="ARBA00022475"/>
    </source>
</evidence>
<dbReference type="InterPro" id="IPR001828">
    <property type="entry name" value="ANF_lig-bd_rcpt"/>
</dbReference>